<proteinExistence type="predicted"/>
<keyword evidence="1" id="KW-0175">Coiled coil</keyword>
<reference evidence="4 5" key="1">
    <citation type="submission" date="2020-06" db="EMBL/GenBank/DDBJ databases">
        <title>Genome mining for natural products.</title>
        <authorList>
            <person name="Zhang B."/>
            <person name="Shi J."/>
            <person name="Ge H."/>
        </authorList>
    </citation>
    <scope>NUCLEOTIDE SEQUENCE [LARGE SCALE GENOMIC DNA]</scope>
    <source>
        <strain evidence="4 5">NA00687</strain>
    </source>
</reference>
<sequence>MPQRHVRGACALALAASAGLALPAPDAVGAPPPPPAPHHGPDRTTEPPRTPGPLAGPQRAPARTAAPGGVPVSVLLAQLKTHYRATDEASARYRSIERQLNRQRRTTQRLMARLAEARTGLAAARESAGRLARQQYRYSLGFSPAVRLLLSDNPGRVLDEEHELRRAAGRTAAVAARLADAEITTDYYATRARRALDRRQTLADRHKRQRDLVRARLATVERLLASLTADQLAALQRLEGYGAYGAPGTAAARDPAATGGAPATDGRGPASTPPAAPPRAAARPAEPAVPAAGAAPGTPPAASRPRGR</sequence>
<dbReference type="AlphaFoldDB" id="A0A7H8NF72"/>
<organism evidence="4 5">
    <name type="scientific">Streptomyces buecherae</name>
    <dbReference type="NCBI Taxonomy" id="2763006"/>
    <lineage>
        <taxon>Bacteria</taxon>
        <taxon>Bacillati</taxon>
        <taxon>Actinomycetota</taxon>
        <taxon>Actinomycetes</taxon>
        <taxon>Kitasatosporales</taxon>
        <taxon>Streptomycetaceae</taxon>
        <taxon>Streptomyces</taxon>
    </lineage>
</organism>
<feature type="coiled-coil region" evidence="1">
    <location>
        <begin position="86"/>
        <end position="113"/>
    </location>
</feature>
<keyword evidence="5" id="KW-1185">Reference proteome</keyword>
<feature type="chain" id="PRO_5038928275" description="NlpC/P60 family protein" evidence="3">
    <location>
        <begin position="24"/>
        <end position="308"/>
    </location>
</feature>
<evidence type="ECO:0000313" key="5">
    <source>
        <dbReference type="Proteomes" id="UP000509303"/>
    </source>
</evidence>
<feature type="region of interest" description="Disordered" evidence="2">
    <location>
        <begin position="23"/>
        <end position="67"/>
    </location>
</feature>
<evidence type="ECO:0000313" key="4">
    <source>
        <dbReference type="EMBL" id="QKW52358.1"/>
    </source>
</evidence>
<name>A0A7H8NF72_9ACTN</name>
<evidence type="ECO:0008006" key="6">
    <source>
        <dbReference type="Google" id="ProtNLM"/>
    </source>
</evidence>
<evidence type="ECO:0000256" key="3">
    <source>
        <dbReference type="SAM" id="SignalP"/>
    </source>
</evidence>
<evidence type="ECO:0000256" key="2">
    <source>
        <dbReference type="SAM" id="MobiDB-lite"/>
    </source>
</evidence>
<feature type="region of interest" description="Disordered" evidence="2">
    <location>
        <begin position="249"/>
        <end position="308"/>
    </location>
</feature>
<gene>
    <name evidence="4" type="ORF">HUT08_25665</name>
</gene>
<feature type="compositionally biased region" description="Low complexity" evidence="2">
    <location>
        <begin position="278"/>
        <end position="308"/>
    </location>
</feature>
<feature type="signal peptide" evidence="3">
    <location>
        <begin position="1"/>
        <end position="23"/>
    </location>
</feature>
<accession>A0A7H8NF72</accession>
<dbReference type="Proteomes" id="UP000509303">
    <property type="component" value="Chromosome"/>
</dbReference>
<feature type="compositionally biased region" description="Low complexity" evidence="2">
    <location>
        <begin position="249"/>
        <end position="270"/>
    </location>
</feature>
<evidence type="ECO:0000256" key="1">
    <source>
        <dbReference type="SAM" id="Coils"/>
    </source>
</evidence>
<keyword evidence="3" id="KW-0732">Signal</keyword>
<dbReference type="EMBL" id="CP054929">
    <property type="protein sequence ID" value="QKW52358.1"/>
    <property type="molecule type" value="Genomic_DNA"/>
</dbReference>
<protein>
    <recommendedName>
        <fullName evidence="6">NlpC/P60 family protein</fullName>
    </recommendedName>
</protein>
<dbReference type="RefSeq" id="WP_176164062.1">
    <property type="nucleotide sequence ID" value="NZ_CP054929.1"/>
</dbReference>